<organism evidence="2 3">
    <name type="scientific">Marinithermofilum abyssi</name>
    <dbReference type="NCBI Taxonomy" id="1571185"/>
    <lineage>
        <taxon>Bacteria</taxon>
        <taxon>Bacillati</taxon>
        <taxon>Bacillota</taxon>
        <taxon>Bacilli</taxon>
        <taxon>Bacillales</taxon>
        <taxon>Thermoactinomycetaceae</taxon>
        <taxon>Marinithermofilum</taxon>
    </lineage>
</organism>
<dbReference type="Pfam" id="PF07485">
    <property type="entry name" value="DUF1529"/>
    <property type="match status" value="1"/>
</dbReference>
<accession>A0A8J2VJE4</accession>
<dbReference type="EMBL" id="BMHQ01000013">
    <property type="protein sequence ID" value="GGE26483.1"/>
    <property type="molecule type" value="Genomic_DNA"/>
</dbReference>
<comment type="caution">
    <text evidence="2">The sequence shown here is derived from an EMBL/GenBank/DDBJ whole genome shotgun (WGS) entry which is preliminary data.</text>
</comment>
<evidence type="ECO:0000313" key="3">
    <source>
        <dbReference type="Proteomes" id="UP000625210"/>
    </source>
</evidence>
<evidence type="ECO:0000256" key="1">
    <source>
        <dbReference type="SAM" id="SignalP"/>
    </source>
</evidence>
<evidence type="ECO:0008006" key="4">
    <source>
        <dbReference type="Google" id="ProtNLM"/>
    </source>
</evidence>
<reference evidence="2" key="2">
    <citation type="submission" date="2020-09" db="EMBL/GenBank/DDBJ databases">
        <authorList>
            <person name="Sun Q."/>
            <person name="Zhou Y."/>
        </authorList>
    </citation>
    <scope>NUCLEOTIDE SEQUENCE</scope>
    <source>
        <strain evidence="2">CGMCC 1.15179</strain>
    </source>
</reference>
<sequence>MKKCSVVTLLFMLLLLSHHPIAAQPVNCQQLQQVLGVPVEQEEGICKMSLLRKELNVRHMGKKLSPETMELELLANFERTGSTWVVMGEFALMETEVNPVIDRLRKSGLHVTAVHNHMLMEHPRVMYVHFQGEGTAKQVAKGVKSAIRATSYPLR</sequence>
<dbReference type="InterPro" id="IPR011094">
    <property type="entry name" value="Uncharacterised_LppY/LpqO"/>
</dbReference>
<protein>
    <recommendedName>
        <fullName evidence="4">DUF1259 domain-containing protein</fullName>
    </recommendedName>
</protein>
<feature type="chain" id="PRO_5038800384" description="DUF1259 domain-containing protein" evidence="1">
    <location>
        <begin position="23"/>
        <end position="155"/>
    </location>
</feature>
<evidence type="ECO:0000313" key="2">
    <source>
        <dbReference type="EMBL" id="GGE26483.1"/>
    </source>
</evidence>
<gene>
    <name evidence="2" type="ORF">GCM10011571_30850</name>
</gene>
<dbReference type="RefSeq" id="WP_188648786.1">
    <property type="nucleotide sequence ID" value="NZ_BMHQ01000013.1"/>
</dbReference>
<reference evidence="2" key="1">
    <citation type="journal article" date="2014" name="Int. J. Syst. Evol. Microbiol.">
        <title>Complete genome sequence of Corynebacterium casei LMG S-19264T (=DSM 44701T), isolated from a smear-ripened cheese.</title>
        <authorList>
            <consortium name="US DOE Joint Genome Institute (JGI-PGF)"/>
            <person name="Walter F."/>
            <person name="Albersmeier A."/>
            <person name="Kalinowski J."/>
            <person name="Ruckert C."/>
        </authorList>
    </citation>
    <scope>NUCLEOTIDE SEQUENCE</scope>
    <source>
        <strain evidence="2">CGMCC 1.15179</strain>
    </source>
</reference>
<keyword evidence="3" id="KW-1185">Reference proteome</keyword>
<name>A0A8J2VJE4_9BACL</name>
<keyword evidence="1" id="KW-0732">Signal</keyword>
<dbReference type="AlphaFoldDB" id="A0A8J2VJE4"/>
<proteinExistence type="predicted"/>
<dbReference type="Proteomes" id="UP000625210">
    <property type="component" value="Unassembled WGS sequence"/>
</dbReference>
<feature type="signal peptide" evidence="1">
    <location>
        <begin position="1"/>
        <end position="22"/>
    </location>
</feature>